<reference evidence="9" key="1">
    <citation type="submission" date="2023-08" db="EMBL/GenBank/DDBJ databases">
        <title>Chromosome-level Genome Assembly of mud carp (Cirrhinus molitorella).</title>
        <authorList>
            <person name="Liu H."/>
        </authorList>
    </citation>
    <scope>NUCLEOTIDE SEQUENCE</scope>
    <source>
        <strain evidence="9">Prfri</strain>
        <tissue evidence="9">Muscle</tissue>
    </source>
</reference>
<dbReference type="Pfam" id="PF00089">
    <property type="entry name" value="Trypsin"/>
    <property type="match status" value="2"/>
</dbReference>
<organism evidence="9 10">
    <name type="scientific">Cirrhinus molitorella</name>
    <name type="common">mud carp</name>
    <dbReference type="NCBI Taxonomy" id="172907"/>
    <lineage>
        <taxon>Eukaryota</taxon>
        <taxon>Metazoa</taxon>
        <taxon>Chordata</taxon>
        <taxon>Craniata</taxon>
        <taxon>Vertebrata</taxon>
        <taxon>Euteleostomi</taxon>
        <taxon>Actinopterygii</taxon>
        <taxon>Neopterygii</taxon>
        <taxon>Teleostei</taxon>
        <taxon>Ostariophysi</taxon>
        <taxon>Cypriniformes</taxon>
        <taxon>Cyprinidae</taxon>
        <taxon>Labeoninae</taxon>
        <taxon>Labeonini</taxon>
        <taxon>Cirrhinus</taxon>
    </lineage>
</organism>
<dbReference type="GO" id="GO:0004252">
    <property type="term" value="F:serine-type endopeptidase activity"/>
    <property type="evidence" value="ECO:0007669"/>
    <property type="project" value="InterPro"/>
</dbReference>
<keyword evidence="1" id="KW-0645">Protease</keyword>
<dbReference type="InterPro" id="IPR009003">
    <property type="entry name" value="Peptidase_S1_PA"/>
</dbReference>
<evidence type="ECO:0000259" key="8">
    <source>
        <dbReference type="PROSITE" id="PS50240"/>
    </source>
</evidence>
<dbReference type="InterPro" id="IPR001254">
    <property type="entry name" value="Trypsin_dom"/>
</dbReference>
<dbReference type="AlphaFoldDB" id="A0AA88U6T0"/>
<keyword evidence="2 7" id="KW-0732">Signal</keyword>
<keyword evidence="6" id="KW-0325">Glycoprotein</keyword>
<evidence type="ECO:0000256" key="6">
    <source>
        <dbReference type="ARBA" id="ARBA00023180"/>
    </source>
</evidence>
<evidence type="ECO:0000256" key="3">
    <source>
        <dbReference type="ARBA" id="ARBA00022801"/>
    </source>
</evidence>
<keyword evidence="4" id="KW-0720">Serine protease</keyword>
<proteinExistence type="predicted"/>
<keyword evidence="3" id="KW-0378">Hydrolase</keyword>
<evidence type="ECO:0000313" key="10">
    <source>
        <dbReference type="Proteomes" id="UP001187343"/>
    </source>
</evidence>
<name>A0AA88U6T0_9TELE</name>
<accession>A0AA88U6T0</accession>
<dbReference type="SMART" id="SM00020">
    <property type="entry name" value="Tryp_SPc"/>
    <property type="match status" value="2"/>
</dbReference>
<dbReference type="PRINTS" id="PR00722">
    <property type="entry name" value="CHYMOTRYPSIN"/>
</dbReference>
<evidence type="ECO:0000256" key="7">
    <source>
        <dbReference type="SAM" id="SignalP"/>
    </source>
</evidence>
<dbReference type="InterPro" id="IPR043504">
    <property type="entry name" value="Peptidase_S1_PA_chymotrypsin"/>
</dbReference>
<dbReference type="Proteomes" id="UP001187343">
    <property type="component" value="Unassembled WGS sequence"/>
</dbReference>
<keyword evidence="5" id="KW-1015">Disulfide bond</keyword>
<dbReference type="PROSITE" id="PS50240">
    <property type="entry name" value="TRYPSIN_DOM"/>
    <property type="match status" value="2"/>
</dbReference>
<keyword evidence="10" id="KW-1185">Reference proteome</keyword>
<feature type="chain" id="PRO_5041673048" description="Peptidase S1 domain-containing protein" evidence="7">
    <location>
        <begin position="21"/>
        <end position="629"/>
    </location>
</feature>
<dbReference type="CDD" id="cd00190">
    <property type="entry name" value="Tryp_SPc"/>
    <property type="match status" value="2"/>
</dbReference>
<dbReference type="Gene3D" id="2.40.10.10">
    <property type="entry name" value="Trypsin-like serine proteases"/>
    <property type="match status" value="2"/>
</dbReference>
<evidence type="ECO:0000313" key="9">
    <source>
        <dbReference type="EMBL" id="KAK2916136.1"/>
    </source>
</evidence>
<dbReference type="FunFam" id="2.40.10.10:FF:000024">
    <property type="entry name" value="Serine protease 53"/>
    <property type="match status" value="2"/>
</dbReference>
<dbReference type="PANTHER" id="PTHR24253">
    <property type="entry name" value="TRANSMEMBRANE PROTEASE SERINE"/>
    <property type="match status" value="1"/>
</dbReference>
<gene>
    <name evidence="9" type="ORF">Q8A67_000510</name>
</gene>
<sequence>MKFNTVFCVAGAILLNIAAMKRLCRIDSSSNRNRTKTDKRHAQRGNYYRSSFLSSVCGKARFNTKIIGGQDATDGSWPWQASIHTSSDGGYFCSGTLINKEWVLTSVGCVLQMPNIQIYLGRRTQNGSNPHEQFRTVIKVVKHPKYNSLGNNLALLQLSSSVTFTDYIKPVCLAAAGSIFVAGTESWVTGWGTVSTNEIKLPDTLQEVENPVVGDIECNDAYGGIITDNLICAGFLNEGEKAPCVGDAGSPLVTRQGSVWIQSGVFIGSHYCGEPGYPALYVRVSEHQDWISNYTSSSEPGFIPYPLILSLADGGSTNLLSFPLALAFSIIEDAAELGRVACELDICGEAPLNTKIIGGQNATAGSWPWQASINSLPSGHHVCSGSLINKEWVLTAVYCVQNINASDIVIYLGRLTQNGSNPFEISRTVAEVIKHPKYDSFDSSLALVKLSSSVTFTDYIKPVCLAAAGSIFVAGTESWVTGWGTVSTNEGKYPDILQEVEVPVVSNTECNKTYEGSITDNLICAGFLKAEGKAPCVRDSGSPLVTKQGSVWIQSGVFISAFLCGYAGFPDIYVRVSEHQDWISNYTSSSEPELVPQPIVSVFDGGSNTLLSFPLALMCSIVPLILIFF</sequence>
<evidence type="ECO:0000256" key="1">
    <source>
        <dbReference type="ARBA" id="ARBA00022670"/>
    </source>
</evidence>
<comment type="caution">
    <text evidence="9">The sequence shown here is derived from an EMBL/GenBank/DDBJ whole genome shotgun (WGS) entry which is preliminary data.</text>
</comment>
<evidence type="ECO:0000256" key="2">
    <source>
        <dbReference type="ARBA" id="ARBA00022729"/>
    </source>
</evidence>
<protein>
    <recommendedName>
        <fullName evidence="8">Peptidase S1 domain-containing protein</fullName>
    </recommendedName>
</protein>
<dbReference type="EMBL" id="JAUYZG010000001">
    <property type="protein sequence ID" value="KAK2916136.1"/>
    <property type="molecule type" value="Genomic_DNA"/>
</dbReference>
<dbReference type="GO" id="GO:0006508">
    <property type="term" value="P:proteolysis"/>
    <property type="evidence" value="ECO:0007669"/>
    <property type="project" value="UniProtKB-KW"/>
</dbReference>
<evidence type="ECO:0000256" key="4">
    <source>
        <dbReference type="ARBA" id="ARBA00022825"/>
    </source>
</evidence>
<dbReference type="InterPro" id="IPR001314">
    <property type="entry name" value="Peptidase_S1A"/>
</dbReference>
<dbReference type="SUPFAM" id="SSF50494">
    <property type="entry name" value="Trypsin-like serine proteases"/>
    <property type="match status" value="2"/>
</dbReference>
<evidence type="ECO:0000256" key="5">
    <source>
        <dbReference type="ARBA" id="ARBA00023157"/>
    </source>
</evidence>
<feature type="domain" description="Peptidase S1" evidence="8">
    <location>
        <begin position="356"/>
        <end position="588"/>
    </location>
</feature>
<feature type="signal peptide" evidence="7">
    <location>
        <begin position="1"/>
        <end position="20"/>
    </location>
</feature>
<feature type="domain" description="Peptidase S1" evidence="8">
    <location>
        <begin position="66"/>
        <end position="296"/>
    </location>
</feature>
<dbReference type="PANTHER" id="PTHR24253:SF144">
    <property type="entry name" value="CHYMOTRYPSIN-LIKE PROTEASE CTRL-1-RELATED"/>
    <property type="match status" value="1"/>
</dbReference>